<dbReference type="RefSeq" id="WP_069307563.1">
    <property type="nucleotide sequence ID" value="NZ_MCRJ01000085.1"/>
</dbReference>
<dbReference type="InterPro" id="IPR029044">
    <property type="entry name" value="Nucleotide-diphossugar_trans"/>
</dbReference>
<evidence type="ECO:0000313" key="2">
    <source>
        <dbReference type="Proteomes" id="UP000094622"/>
    </source>
</evidence>
<sequence length="240" mass="26296">MAYESAEVSGLLILTPCYKGLSSGYVTSLWDTQEEMRARGVPCGLVHVAGDAIISHARNLLMAKFLAAERFSHALLVDADQEWPASAVVRLLAAGFGFSACGVPKRTEPLTWNFHPRPGPTLRDARTGFVRIERIGTGFMMLRREVVASMAAAPDIVRFRHDEAGETTVVPELFRPGVIGGTWFGEDYAFCRRWTDSGGEIWLDPEQAIRHEGTHLFDAGCPDGLFPRGDLQEGRACSAS</sequence>
<comment type="caution">
    <text evidence="1">The sequence shown here is derived from an EMBL/GenBank/DDBJ whole genome shotgun (WGS) entry which is preliminary data.</text>
</comment>
<dbReference type="AlphaFoldDB" id="A0A1E3GZQ2"/>
<gene>
    <name evidence="1" type="ORF">A6302_03143</name>
</gene>
<proteinExistence type="predicted"/>
<organism evidence="1 2">
    <name type="scientific">Methylobrevis pamukkalensis</name>
    <dbReference type="NCBI Taxonomy" id="1439726"/>
    <lineage>
        <taxon>Bacteria</taxon>
        <taxon>Pseudomonadati</taxon>
        <taxon>Pseudomonadota</taxon>
        <taxon>Alphaproteobacteria</taxon>
        <taxon>Hyphomicrobiales</taxon>
        <taxon>Pleomorphomonadaceae</taxon>
        <taxon>Methylobrevis</taxon>
    </lineage>
</organism>
<evidence type="ECO:0000313" key="1">
    <source>
        <dbReference type="EMBL" id="ODN69549.1"/>
    </source>
</evidence>
<name>A0A1E3GZQ2_9HYPH</name>
<dbReference type="OrthoDB" id="561165at2"/>
<dbReference type="Proteomes" id="UP000094622">
    <property type="component" value="Unassembled WGS sequence"/>
</dbReference>
<accession>A0A1E3GZQ2</accession>
<reference evidence="1 2" key="1">
    <citation type="submission" date="2016-07" db="EMBL/GenBank/DDBJ databases">
        <title>Draft Genome Sequence of Methylobrevis pamukkalensis PK2.</title>
        <authorList>
            <person name="Vasilenko O.V."/>
            <person name="Doronina N.V."/>
            <person name="Shmareva M.N."/>
            <person name="Tarlachkov S.V."/>
            <person name="Mustakhimov I."/>
            <person name="Trotsenko Y.A."/>
        </authorList>
    </citation>
    <scope>NUCLEOTIDE SEQUENCE [LARGE SCALE GENOMIC DNA]</scope>
    <source>
        <strain evidence="1 2">PK2</strain>
    </source>
</reference>
<dbReference type="EMBL" id="MCRJ01000085">
    <property type="protein sequence ID" value="ODN69549.1"/>
    <property type="molecule type" value="Genomic_DNA"/>
</dbReference>
<dbReference type="SUPFAM" id="SSF53448">
    <property type="entry name" value="Nucleotide-diphospho-sugar transferases"/>
    <property type="match status" value="1"/>
</dbReference>
<protein>
    <submittedName>
        <fullName evidence="1">Uncharacterized protein</fullName>
    </submittedName>
</protein>
<keyword evidence="2" id="KW-1185">Reference proteome</keyword>